<dbReference type="PANTHER" id="PTHR30111">
    <property type="entry name" value="33 KDA CHAPERONIN"/>
    <property type="match status" value="1"/>
</dbReference>
<evidence type="ECO:0000256" key="5">
    <source>
        <dbReference type="ARBA" id="ARBA00023284"/>
    </source>
</evidence>
<dbReference type="InterPro" id="IPR000397">
    <property type="entry name" value="Heat_shock_Hsp33"/>
</dbReference>
<dbReference type="SUPFAM" id="SSF64397">
    <property type="entry name" value="Hsp33 domain"/>
    <property type="match status" value="1"/>
</dbReference>
<organism evidence="6 7">
    <name type="scientific">Lautropia mirabilis ATCC 51599</name>
    <dbReference type="NCBI Taxonomy" id="887898"/>
    <lineage>
        <taxon>Bacteria</taxon>
        <taxon>Pseudomonadati</taxon>
        <taxon>Pseudomonadota</taxon>
        <taxon>Betaproteobacteria</taxon>
        <taxon>Burkholderiales</taxon>
        <taxon>Burkholderiaceae</taxon>
        <taxon>Lautropia</taxon>
    </lineage>
</organism>
<dbReference type="HOGENOM" id="CLU_054493_0_0_4"/>
<dbReference type="GO" id="GO:0042026">
    <property type="term" value="P:protein refolding"/>
    <property type="evidence" value="ECO:0007669"/>
    <property type="project" value="TreeGrafter"/>
</dbReference>
<dbReference type="CDD" id="cd00498">
    <property type="entry name" value="Hsp33"/>
    <property type="match status" value="1"/>
</dbReference>
<keyword evidence="7" id="KW-1185">Reference proteome</keyword>
<evidence type="ECO:0000256" key="2">
    <source>
        <dbReference type="ARBA" id="ARBA00022833"/>
    </source>
</evidence>
<dbReference type="PIRSF" id="PIRSF005261">
    <property type="entry name" value="Heat_shock_Hsp33"/>
    <property type="match status" value="1"/>
</dbReference>
<dbReference type="AlphaFoldDB" id="E7RWL2"/>
<dbReference type="Proteomes" id="UP000011021">
    <property type="component" value="Unassembled WGS sequence"/>
</dbReference>
<keyword evidence="2" id="KW-0862">Zinc</keyword>
<dbReference type="RefSeq" id="WP_005673297.1">
    <property type="nucleotide sequence ID" value="NZ_CP146288.1"/>
</dbReference>
<gene>
    <name evidence="6" type="primary">hslO</name>
    <name evidence="6" type="ORF">HMPREF0551_1074</name>
</gene>
<dbReference type="InterPro" id="IPR016153">
    <property type="entry name" value="Heat_shock_Hsp33_N"/>
</dbReference>
<keyword evidence="4" id="KW-0143">Chaperone</keyword>
<proteinExistence type="predicted"/>
<dbReference type="SUPFAM" id="SSF118352">
    <property type="entry name" value="HSP33 redox switch-like"/>
    <property type="match status" value="1"/>
</dbReference>
<dbReference type="PANTHER" id="PTHR30111:SF1">
    <property type="entry name" value="33 KDA CHAPERONIN"/>
    <property type="match status" value="1"/>
</dbReference>
<dbReference type="Gene3D" id="1.10.287.480">
    <property type="entry name" value="helix hairpin bin"/>
    <property type="match status" value="1"/>
</dbReference>
<dbReference type="GO" id="GO:0044183">
    <property type="term" value="F:protein folding chaperone"/>
    <property type="evidence" value="ECO:0007669"/>
    <property type="project" value="TreeGrafter"/>
</dbReference>
<keyword evidence="3" id="KW-1015">Disulfide bond</keyword>
<accession>E7RWL2</accession>
<dbReference type="Gene3D" id="3.90.1280.10">
    <property type="entry name" value="HSP33 redox switch-like"/>
    <property type="match status" value="1"/>
</dbReference>
<dbReference type="Gene3D" id="3.55.30.10">
    <property type="entry name" value="Hsp33 domain"/>
    <property type="match status" value="1"/>
</dbReference>
<keyword evidence="5" id="KW-0676">Redox-active center</keyword>
<dbReference type="eggNOG" id="COG1281">
    <property type="taxonomic scope" value="Bacteria"/>
</dbReference>
<keyword evidence="1" id="KW-0963">Cytoplasm</keyword>
<name>E7RWL2_9BURK</name>
<reference evidence="6 7" key="1">
    <citation type="submission" date="2010-12" db="EMBL/GenBank/DDBJ databases">
        <authorList>
            <person name="Muzny D."/>
            <person name="Qin X."/>
            <person name="Deng J."/>
            <person name="Jiang H."/>
            <person name="Liu Y."/>
            <person name="Qu J."/>
            <person name="Song X.-Z."/>
            <person name="Zhang L."/>
            <person name="Thornton R."/>
            <person name="Coyle M."/>
            <person name="Francisco L."/>
            <person name="Jackson L."/>
            <person name="Javaid M."/>
            <person name="Korchina V."/>
            <person name="Kovar C."/>
            <person name="Mata R."/>
            <person name="Mathew T."/>
            <person name="Ngo R."/>
            <person name="Nguyen L."/>
            <person name="Nguyen N."/>
            <person name="Okwuonu G."/>
            <person name="Ongeri F."/>
            <person name="Pham C."/>
            <person name="Simmons D."/>
            <person name="Wilczek-Boney K."/>
            <person name="Hale W."/>
            <person name="Jakkamsetti A."/>
            <person name="Pham P."/>
            <person name="Ruth R."/>
            <person name="San Lucas F."/>
            <person name="Warren J."/>
            <person name="Zhang J."/>
            <person name="Zhao Z."/>
            <person name="Zhou C."/>
            <person name="Zhu D."/>
            <person name="Lee S."/>
            <person name="Bess C."/>
            <person name="Blankenburg K."/>
            <person name="Forbes L."/>
            <person name="Fu Q."/>
            <person name="Gubbala S."/>
            <person name="Hirani K."/>
            <person name="Jayaseelan J.C."/>
            <person name="Lara F."/>
            <person name="Munidasa M."/>
            <person name="Palculict T."/>
            <person name="Patil S."/>
            <person name="Pu L.-L."/>
            <person name="Saada N."/>
            <person name="Tang L."/>
            <person name="Weissenberger G."/>
            <person name="Zhu Y."/>
            <person name="Hemphill L."/>
            <person name="Shang Y."/>
            <person name="Youmans B."/>
            <person name="Ayvaz T."/>
            <person name="Ross M."/>
            <person name="Santibanez J."/>
            <person name="Aqrawi P."/>
            <person name="Gross S."/>
            <person name="Joshi V."/>
            <person name="Fowler G."/>
            <person name="Nazareth L."/>
            <person name="Reid J."/>
            <person name="Worley K."/>
            <person name="Petrosino J."/>
            <person name="Highlander S."/>
            <person name="Gibbs R."/>
        </authorList>
    </citation>
    <scope>NUCLEOTIDE SEQUENCE [LARGE SCALE GENOMIC DNA]</scope>
    <source>
        <strain evidence="6 7">ATCC 51599</strain>
    </source>
</reference>
<evidence type="ECO:0000313" key="6">
    <source>
        <dbReference type="EMBL" id="EFV95116.1"/>
    </source>
</evidence>
<evidence type="ECO:0000256" key="3">
    <source>
        <dbReference type="ARBA" id="ARBA00023157"/>
    </source>
</evidence>
<dbReference type="InterPro" id="IPR016154">
    <property type="entry name" value="Heat_shock_Hsp33_C"/>
</dbReference>
<comment type="caution">
    <text evidence="6">The sequence shown here is derived from an EMBL/GenBank/DDBJ whole genome shotgun (WGS) entry which is preliminary data.</text>
</comment>
<dbReference type="GO" id="GO:0051082">
    <property type="term" value="F:unfolded protein binding"/>
    <property type="evidence" value="ECO:0007669"/>
    <property type="project" value="InterPro"/>
</dbReference>
<dbReference type="EMBL" id="AEQP01000004">
    <property type="protein sequence ID" value="EFV95116.1"/>
    <property type="molecule type" value="Genomic_DNA"/>
</dbReference>
<evidence type="ECO:0000256" key="4">
    <source>
        <dbReference type="ARBA" id="ARBA00023186"/>
    </source>
</evidence>
<dbReference type="STRING" id="887898.HMPREF0551_1074"/>
<dbReference type="Pfam" id="PF01430">
    <property type="entry name" value="HSP33"/>
    <property type="match status" value="1"/>
</dbReference>
<sequence length="314" mass="34893">MDSLIRFGFNGRVRGQVVRLDKSWLPIVTHHQRYGERDVPPTVRERLGELTAAGLLLASSLKFDGSLLLQIQGTGPARLFVAECQADGRFRATVKLQDGTAIPHDASFGDLVNPDGNGRFAVTLLPASNSSDASKGLDNPYQGIIPFEGDTVAEVLENYMSLSEQLPSRLWLGANEQSAFGLLLQVMPGTSDQLATDDEEGRMLWEQVQALADTLTREEMLTLPPEEVLRRLFWETDIRAFDQKKPRFQCTCSREKVAGMLKMLGRAEVESILEEQEGAIQVNCEFCRLPYRFDTQQVAALFADPQADEKTSVS</sequence>
<evidence type="ECO:0000256" key="1">
    <source>
        <dbReference type="ARBA" id="ARBA00022490"/>
    </source>
</evidence>
<dbReference type="GO" id="GO:0005737">
    <property type="term" value="C:cytoplasm"/>
    <property type="evidence" value="ECO:0007669"/>
    <property type="project" value="InterPro"/>
</dbReference>
<dbReference type="InterPro" id="IPR023212">
    <property type="entry name" value="Hsp33_helix_hairpin_bin_dom_sf"/>
</dbReference>
<evidence type="ECO:0000313" key="7">
    <source>
        <dbReference type="Proteomes" id="UP000011021"/>
    </source>
</evidence>
<protein>
    <submittedName>
        <fullName evidence="6">Chaperonin HslO</fullName>
    </submittedName>
</protein>